<evidence type="ECO:0000313" key="2">
    <source>
        <dbReference type="RefSeq" id="XP_036366490.1"/>
    </source>
</evidence>
<name>A0A7E6FGK5_9MOLL</name>
<gene>
    <name evidence="2" type="primary">LOC118766814</name>
</gene>
<reference evidence="2" key="1">
    <citation type="submission" date="2025-08" db="UniProtKB">
        <authorList>
            <consortium name="RefSeq"/>
        </authorList>
    </citation>
    <scope>IDENTIFICATION</scope>
</reference>
<dbReference type="RefSeq" id="XP_036366490.1">
    <property type="nucleotide sequence ID" value="XM_036510597.1"/>
</dbReference>
<proteinExistence type="predicted"/>
<sequence>MQNDNIIFQSDFDRSEKRFKPVVKRKGFDCTPAKFGPKGEITCWKFVASCEDATHYSCKTNEESSPSKTFEVGSFISKLKLLNPPIEVNKTLIFRCTAFIGVPRNSTYFVWFERTRIRVNAFPRSVSVDQYDHCINVAVSIFNYTLNFRNAGSTTLTCFLDGETLSERLIPPVKIRSENNGIQSYIIVMLI</sequence>
<dbReference type="KEGG" id="osn:118766814"/>
<accession>A0A7E6FGK5</accession>
<organism evidence="1 2">
    <name type="scientific">Octopus sinensis</name>
    <name type="common">East Asian common octopus</name>
    <dbReference type="NCBI Taxonomy" id="2607531"/>
    <lineage>
        <taxon>Eukaryota</taxon>
        <taxon>Metazoa</taxon>
        <taxon>Spiralia</taxon>
        <taxon>Lophotrochozoa</taxon>
        <taxon>Mollusca</taxon>
        <taxon>Cephalopoda</taxon>
        <taxon>Coleoidea</taxon>
        <taxon>Octopodiformes</taxon>
        <taxon>Octopoda</taxon>
        <taxon>Incirrata</taxon>
        <taxon>Octopodidae</taxon>
        <taxon>Octopus</taxon>
    </lineage>
</organism>
<dbReference type="AlphaFoldDB" id="A0A7E6FGK5"/>
<evidence type="ECO:0000313" key="1">
    <source>
        <dbReference type="Proteomes" id="UP000515154"/>
    </source>
</evidence>
<protein>
    <submittedName>
        <fullName evidence="2">Uncharacterized protein LOC118766814</fullName>
    </submittedName>
</protein>
<dbReference type="Proteomes" id="UP000515154">
    <property type="component" value="Linkage group LG18"/>
</dbReference>
<keyword evidence="1" id="KW-1185">Reference proteome</keyword>